<reference evidence="3" key="1">
    <citation type="submission" date="2023-07" db="EMBL/GenBank/DDBJ databases">
        <title>Functional and genomic diversity of the sorghum phyllosphere microbiome.</title>
        <authorList>
            <person name="Shade A."/>
        </authorList>
    </citation>
    <scope>NUCLEOTIDE SEQUENCE</scope>
    <source>
        <strain evidence="3">SORGH_AS_1067</strain>
    </source>
</reference>
<dbReference type="Proteomes" id="UP001239215">
    <property type="component" value="Unassembled WGS sequence"/>
</dbReference>
<dbReference type="EMBL" id="JAUTAN010000001">
    <property type="protein sequence ID" value="MDQ1104953.1"/>
    <property type="molecule type" value="Genomic_DNA"/>
</dbReference>
<name>A0AAJ1U4G9_9ACTN</name>
<feature type="domain" description="ARB-07466-like C-terminal" evidence="2">
    <location>
        <begin position="68"/>
        <end position="163"/>
    </location>
</feature>
<dbReference type="Pfam" id="PF26571">
    <property type="entry name" value="VldE"/>
    <property type="match status" value="1"/>
</dbReference>
<evidence type="ECO:0000256" key="1">
    <source>
        <dbReference type="SAM" id="SignalP"/>
    </source>
</evidence>
<evidence type="ECO:0000313" key="3">
    <source>
        <dbReference type="EMBL" id="MDQ1104953.1"/>
    </source>
</evidence>
<feature type="chain" id="PRO_5042473288" description="ARB-07466-like C-terminal domain-containing protein" evidence="1">
    <location>
        <begin position="36"/>
        <end position="206"/>
    </location>
</feature>
<proteinExistence type="predicted"/>
<evidence type="ECO:0000259" key="2">
    <source>
        <dbReference type="Pfam" id="PF26571"/>
    </source>
</evidence>
<evidence type="ECO:0000313" key="4">
    <source>
        <dbReference type="Proteomes" id="UP001239215"/>
    </source>
</evidence>
<dbReference type="InterPro" id="IPR058593">
    <property type="entry name" value="ARB_07466-like_C"/>
</dbReference>
<protein>
    <recommendedName>
        <fullName evidence="2">ARB-07466-like C-terminal domain-containing protein</fullName>
    </recommendedName>
</protein>
<dbReference type="RefSeq" id="WP_307200747.1">
    <property type="nucleotide sequence ID" value="NZ_JAUTAN010000001.1"/>
</dbReference>
<dbReference type="AlphaFoldDB" id="A0AAJ1U4G9"/>
<organism evidence="3 4">
    <name type="scientific">Nocardioides zeae</name>
    <dbReference type="NCBI Taxonomy" id="1457234"/>
    <lineage>
        <taxon>Bacteria</taxon>
        <taxon>Bacillati</taxon>
        <taxon>Actinomycetota</taxon>
        <taxon>Actinomycetes</taxon>
        <taxon>Propionibacteriales</taxon>
        <taxon>Nocardioidaceae</taxon>
        <taxon>Nocardioides</taxon>
    </lineage>
</organism>
<accession>A0AAJ1U4G9</accession>
<feature type="signal peptide" evidence="1">
    <location>
        <begin position="1"/>
        <end position="35"/>
    </location>
</feature>
<sequence length="206" mass="22602">MATLAPRRSALLTFLGAVLALAALVAGIDTQTARAATPGVPLVAAGAAAAQIDPYARYEPQTACTVVVRKGTRAFVDQLKARYGGRIIGITRPCNQGGQSEHKESRAVDWAIDARNAQQRQQFYRFFNEVTATVNGHTDARARMQGIMYFIWNDRIWAAWNGFEPRPYLHASCSSVATCSPTLRHVDHVHISLSWDGANGLTGWYR</sequence>
<comment type="caution">
    <text evidence="3">The sequence shown here is derived from an EMBL/GenBank/DDBJ whole genome shotgun (WGS) entry which is preliminary data.</text>
</comment>
<gene>
    <name evidence="3" type="ORF">QE405_002237</name>
</gene>
<keyword evidence="1" id="KW-0732">Signal</keyword>